<dbReference type="Proteomes" id="UP000241769">
    <property type="component" value="Unassembled WGS sequence"/>
</dbReference>
<keyword evidence="2" id="KW-1185">Reference proteome</keyword>
<dbReference type="EMBL" id="MDYQ01000440">
    <property type="protein sequence ID" value="PRP74821.1"/>
    <property type="molecule type" value="Genomic_DNA"/>
</dbReference>
<evidence type="ECO:0000313" key="2">
    <source>
        <dbReference type="Proteomes" id="UP000241769"/>
    </source>
</evidence>
<comment type="caution">
    <text evidence="1">The sequence shown here is derived from an EMBL/GenBank/DDBJ whole genome shotgun (WGS) entry which is preliminary data.</text>
</comment>
<reference evidence="1 2" key="1">
    <citation type="journal article" date="2018" name="Genome Biol. Evol.">
        <title>Multiple Roots of Fruiting Body Formation in Amoebozoa.</title>
        <authorList>
            <person name="Hillmann F."/>
            <person name="Forbes G."/>
            <person name="Novohradska S."/>
            <person name="Ferling I."/>
            <person name="Riege K."/>
            <person name="Groth M."/>
            <person name="Westermann M."/>
            <person name="Marz M."/>
            <person name="Spaller T."/>
            <person name="Winckler T."/>
            <person name="Schaap P."/>
            <person name="Glockner G."/>
        </authorList>
    </citation>
    <scope>NUCLEOTIDE SEQUENCE [LARGE SCALE GENOMIC DNA]</scope>
    <source>
        <strain evidence="1 2">Jena</strain>
    </source>
</reference>
<name>A0A2P6MSY2_9EUKA</name>
<protein>
    <submittedName>
        <fullName evidence="1">Uncharacterized protein</fullName>
    </submittedName>
</protein>
<sequence length="100" mass="11221">MADTIMVLLEKELCKWKHRYSVDHSPNRAKQEIMQKIYIAQNNGVFNTVSDSLEQIFDGTNSKTKNCNGTSDDGSWCVVVGKKHNRCNSTANGDNVPGMR</sequence>
<evidence type="ECO:0000313" key="1">
    <source>
        <dbReference type="EMBL" id="PRP74821.1"/>
    </source>
</evidence>
<dbReference type="AlphaFoldDB" id="A0A2P6MSY2"/>
<proteinExistence type="predicted"/>
<organism evidence="1 2">
    <name type="scientific">Planoprotostelium fungivorum</name>
    <dbReference type="NCBI Taxonomy" id="1890364"/>
    <lineage>
        <taxon>Eukaryota</taxon>
        <taxon>Amoebozoa</taxon>
        <taxon>Evosea</taxon>
        <taxon>Variosea</taxon>
        <taxon>Cavosteliida</taxon>
        <taxon>Cavosteliaceae</taxon>
        <taxon>Planoprotostelium</taxon>
    </lineage>
</organism>
<gene>
    <name evidence="1" type="ORF">PROFUN_15913</name>
</gene>
<dbReference type="InParanoid" id="A0A2P6MSY2"/>
<accession>A0A2P6MSY2</accession>